<dbReference type="Proteomes" id="UP001221519">
    <property type="component" value="Chromosome"/>
</dbReference>
<dbReference type="EMBL" id="CP118101">
    <property type="protein sequence ID" value="WDH84112.1"/>
    <property type="molecule type" value="Genomic_DNA"/>
</dbReference>
<feature type="transmembrane region" description="Helical" evidence="7">
    <location>
        <begin position="204"/>
        <end position="229"/>
    </location>
</feature>
<feature type="transmembrane region" description="Helical" evidence="7">
    <location>
        <begin position="419"/>
        <end position="438"/>
    </location>
</feature>
<evidence type="ECO:0000256" key="1">
    <source>
        <dbReference type="ARBA" id="ARBA00004141"/>
    </source>
</evidence>
<evidence type="ECO:0000256" key="5">
    <source>
        <dbReference type="ARBA" id="ARBA00022989"/>
    </source>
</evidence>
<dbReference type="Pfam" id="PF00324">
    <property type="entry name" value="AA_permease"/>
    <property type="match status" value="1"/>
</dbReference>
<feature type="transmembrane region" description="Helical" evidence="7">
    <location>
        <begin position="90"/>
        <end position="110"/>
    </location>
</feature>
<dbReference type="EMBL" id="CP118108">
    <property type="protein sequence ID" value="WDI03752.1"/>
    <property type="molecule type" value="Genomic_DNA"/>
</dbReference>
<evidence type="ECO:0000313" key="9">
    <source>
        <dbReference type="EMBL" id="WDH84112.1"/>
    </source>
</evidence>
<proteinExistence type="predicted"/>
<gene>
    <name evidence="9" type="ORF">PUW23_07825</name>
    <name evidence="10" type="ORF">PUW25_07300</name>
</gene>
<evidence type="ECO:0000313" key="11">
    <source>
        <dbReference type="Proteomes" id="UP001220962"/>
    </source>
</evidence>
<dbReference type="InterPro" id="IPR004841">
    <property type="entry name" value="AA-permease/SLC12A_dom"/>
</dbReference>
<feature type="transmembrane region" description="Helical" evidence="7">
    <location>
        <begin position="394"/>
        <end position="413"/>
    </location>
</feature>
<keyword evidence="3 7" id="KW-0812">Transmembrane</keyword>
<dbReference type="PIRSF" id="PIRSF006060">
    <property type="entry name" value="AA_transporter"/>
    <property type="match status" value="1"/>
</dbReference>
<dbReference type="PROSITE" id="PS51257">
    <property type="entry name" value="PROKAR_LIPOPROTEIN"/>
    <property type="match status" value="1"/>
</dbReference>
<evidence type="ECO:0000256" key="7">
    <source>
        <dbReference type="SAM" id="Phobius"/>
    </source>
</evidence>
<dbReference type="PANTHER" id="PTHR43495:SF5">
    <property type="entry name" value="GAMMA-AMINOBUTYRIC ACID PERMEASE"/>
    <property type="match status" value="1"/>
</dbReference>
<sequence>MSSCKESANDQAKSGQNLKWWQLSLLGVACTIGTGYFLGSALAIEIGGPSVLLTFLLAAAGTYCVFDVLAQMTAKSPEQGSFRSYAKKAYGRWAGFSSGWAYWCSELLIMGSQLTALSLFSRFWFPQIPVWMFAAGFAILGLIVVIIGNKLFDPLESVAAVIKIAAILMFIVLGSAALFGWLSGGIEPQMPVSALDLFPNGLTGAWAALLFSFYAFGGIEVMGLMALRLQEPKEAQKAGRTMILLLGVIYMISLFLVVSIAPWRGFGTKESPFIQALNTYNLPFVPHIMNGVLIVAGFSTMVASLYAVTTMLITLAQDKDAPPLFAKKVKKRFPVYSFGMTAAALCASIVLALLLPGTLYEYVTTAAGLMLLFNWTFILITAGKLLKLTAFGQIKRYGGILLILLAITGTLFHSTSRPGFWISFLFIACIGLITWFMHSKIWSKEGKRNQTHKTDKHLIEQLKKDRHRFPDRVRKAKHNR</sequence>
<feature type="transmembrane region" description="Helical" evidence="7">
    <location>
        <begin position="160"/>
        <end position="184"/>
    </location>
</feature>
<feature type="transmembrane region" description="Helical" evidence="7">
    <location>
        <begin position="362"/>
        <end position="382"/>
    </location>
</feature>
<keyword evidence="4" id="KW-0029">Amino-acid transport</keyword>
<feature type="domain" description="Amino acid permease/ SLC12A" evidence="8">
    <location>
        <begin position="25"/>
        <end position="383"/>
    </location>
</feature>
<evidence type="ECO:0000256" key="2">
    <source>
        <dbReference type="ARBA" id="ARBA00022448"/>
    </source>
</evidence>
<feature type="transmembrane region" description="Helical" evidence="7">
    <location>
        <begin position="288"/>
        <end position="315"/>
    </location>
</feature>
<accession>A0AAX3N631</accession>
<keyword evidence="6 7" id="KW-0472">Membrane</keyword>
<feature type="transmembrane region" description="Helical" evidence="7">
    <location>
        <begin position="50"/>
        <end position="69"/>
    </location>
</feature>
<dbReference type="GO" id="GO:0016020">
    <property type="term" value="C:membrane"/>
    <property type="evidence" value="ECO:0007669"/>
    <property type="project" value="UniProtKB-SubCell"/>
</dbReference>
<dbReference type="PANTHER" id="PTHR43495">
    <property type="entry name" value="GABA PERMEASE"/>
    <property type="match status" value="1"/>
</dbReference>
<dbReference type="Gene3D" id="1.20.1740.10">
    <property type="entry name" value="Amino acid/polyamine transporter I"/>
    <property type="match status" value="1"/>
</dbReference>
<evidence type="ECO:0000259" key="8">
    <source>
        <dbReference type="Pfam" id="PF00324"/>
    </source>
</evidence>
<keyword evidence="5 7" id="KW-1133">Transmembrane helix</keyword>
<dbReference type="RefSeq" id="WP_274336865.1">
    <property type="nucleotide sequence ID" value="NZ_CP118101.1"/>
</dbReference>
<feature type="transmembrane region" description="Helical" evidence="7">
    <location>
        <begin position="335"/>
        <end position="356"/>
    </location>
</feature>
<reference evidence="9 12" key="1">
    <citation type="submission" date="2023-02" db="EMBL/GenBank/DDBJ databases">
        <title>Pathogen: clinical or host-associated sample.</title>
        <authorList>
            <person name="Hergert J."/>
            <person name="Casey R."/>
            <person name="Wagner J."/>
            <person name="Young E.L."/>
            <person name="Oakeson K.F."/>
        </authorList>
    </citation>
    <scope>NUCLEOTIDE SEQUENCE</scope>
    <source>
        <strain evidence="10 12">2022CK-00829</strain>
        <strain evidence="9">2022CK-00830</strain>
    </source>
</reference>
<dbReference type="GO" id="GO:0055085">
    <property type="term" value="P:transmembrane transport"/>
    <property type="evidence" value="ECO:0007669"/>
    <property type="project" value="InterPro"/>
</dbReference>
<evidence type="ECO:0000256" key="3">
    <source>
        <dbReference type="ARBA" id="ARBA00022692"/>
    </source>
</evidence>
<feature type="transmembrane region" description="Helical" evidence="7">
    <location>
        <begin position="241"/>
        <end position="263"/>
    </location>
</feature>
<name>A0AAX3N631_9BACL</name>
<dbReference type="GO" id="GO:0006865">
    <property type="term" value="P:amino acid transport"/>
    <property type="evidence" value="ECO:0007669"/>
    <property type="project" value="UniProtKB-KW"/>
</dbReference>
<comment type="subcellular location">
    <subcellularLocation>
        <location evidence="1">Membrane</location>
        <topology evidence="1">Multi-pass membrane protein</topology>
    </subcellularLocation>
</comment>
<keyword evidence="12" id="KW-1185">Reference proteome</keyword>
<evidence type="ECO:0000256" key="4">
    <source>
        <dbReference type="ARBA" id="ARBA00022970"/>
    </source>
</evidence>
<evidence type="ECO:0000313" key="10">
    <source>
        <dbReference type="EMBL" id="WDI03752.1"/>
    </source>
</evidence>
<evidence type="ECO:0000256" key="6">
    <source>
        <dbReference type="ARBA" id="ARBA00023136"/>
    </source>
</evidence>
<dbReference type="AlphaFoldDB" id="A0AAX3N631"/>
<feature type="transmembrane region" description="Helical" evidence="7">
    <location>
        <begin position="130"/>
        <end position="148"/>
    </location>
</feature>
<dbReference type="Proteomes" id="UP001220962">
    <property type="component" value="Chromosome"/>
</dbReference>
<evidence type="ECO:0000313" key="12">
    <source>
        <dbReference type="Proteomes" id="UP001221519"/>
    </source>
</evidence>
<protein>
    <submittedName>
        <fullName evidence="9">Amino acid permease</fullName>
    </submittedName>
</protein>
<feature type="transmembrane region" description="Helical" evidence="7">
    <location>
        <begin position="20"/>
        <end position="44"/>
    </location>
</feature>
<keyword evidence="2" id="KW-0813">Transport</keyword>
<organism evidence="9 11">
    <name type="scientific">Paenibacillus urinalis</name>
    <dbReference type="NCBI Taxonomy" id="521520"/>
    <lineage>
        <taxon>Bacteria</taxon>
        <taxon>Bacillati</taxon>
        <taxon>Bacillota</taxon>
        <taxon>Bacilli</taxon>
        <taxon>Bacillales</taxon>
        <taxon>Paenibacillaceae</taxon>
        <taxon>Paenibacillus</taxon>
    </lineage>
</organism>